<proteinExistence type="predicted"/>
<sequence>MMTVKIGGVGEIFRLLFQWTFTQIKRNNRHNC</sequence>
<dbReference type="EMBL" id="CAEY01000239">
    <property type="status" value="NOT_ANNOTATED_CDS"/>
    <property type="molecule type" value="Genomic_DNA"/>
</dbReference>
<accession>T1KM87</accession>
<dbReference type="AlphaFoldDB" id="T1KM87"/>
<reference evidence="1" key="2">
    <citation type="submission" date="2015-06" db="UniProtKB">
        <authorList>
            <consortium name="EnsemblMetazoa"/>
        </authorList>
    </citation>
    <scope>IDENTIFICATION</scope>
</reference>
<dbReference type="EnsemblMetazoa" id="tetur15g00750.1">
    <property type="protein sequence ID" value="tetur15g00750.1"/>
    <property type="gene ID" value="tetur15g00750"/>
</dbReference>
<evidence type="ECO:0000313" key="1">
    <source>
        <dbReference type="EnsemblMetazoa" id="tetur15g00750.1"/>
    </source>
</evidence>
<name>T1KM87_TETUR</name>
<dbReference type="HOGENOM" id="CLU_3392817_0_0_1"/>
<dbReference type="Proteomes" id="UP000015104">
    <property type="component" value="Unassembled WGS sequence"/>
</dbReference>
<evidence type="ECO:0000313" key="2">
    <source>
        <dbReference type="Proteomes" id="UP000015104"/>
    </source>
</evidence>
<keyword evidence="2" id="KW-1185">Reference proteome</keyword>
<organism evidence="1 2">
    <name type="scientific">Tetranychus urticae</name>
    <name type="common">Two-spotted spider mite</name>
    <dbReference type="NCBI Taxonomy" id="32264"/>
    <lineage>
        <taxon>Eukaryota</taxon>
        <taxon>Metazoa</taxon>
        <taxon>Ecdysozoa</taxon>
        <taxon>Arthropoda</taxon>
        <taxon>Chelicerata</taxon>
        <taxon>Arachnida</taxon>
        <taxon>Acari</taxon>
        <taxon>Acariformes</taxon>
        <taxon>Trombidiformes</taxon>
        <taxon>Prostigmata</taxon>
        <taxon>Eleutherengona</taxon>
        <taxon>Raphignathae</taxon>
        <taxon>Tetranychoidea</taxon>
        <taxon>Tetranychidae</taxon>
        <taxon>Tetranychus</taxon>
    </lineage>
</organism>
<reference evidence="2" key="1">
    <citation type="submission" date="2011-08" db="EMBL/GenBank/DDBJ databases">
        <authorList>
            <person name="Rombauts S."/>
        </authorList>
    </citation>
    <scope>NUCLEOTIDE SEQUENCE</scope>
    <source>
        <strain evidence="2">London</strain>
    </source>
</reference>
<protein>
    <submittedName>
        <fullName evidence="1">Uncharacterized protein</fullName>
    </submittedName>
</protein>